<dbReference type="GO" id="GO:0034085">
    <property type="term" value="P:establishment of sister chromatid cohesion"/>
    <property type="evidence" value="ECO:0007669"/>
    <property type="project" value="EnsemblFungi"/>
</dbReference>
<dbReference type="OMA" id="QTHQFRD"/>
<evidence type="ECO:0000313" key="25">
    <source>
        <dbReference type="Proteomes" id="UP000070544"/>
    </source>
</evidence>
<evidence type="ECO:0000256" key="1">
    <source>
        <dbReference type="ARBA" id="ARBA00001966"/>
    </source>
</evidence>
<keyword evidence="14" id="KW-0539">Nucleus</keyword>
<evidence type="ECO:0000256" key="20">
    <source>
        <dbReference type="ARBA" id="ARBA00045702"/>
    </source>
</evidence>
<dbReference type="EMBL" id="KQ965776">
    <property type="protein sequence ID" value="KXS13688.1"/>
    <property type="molecule type" value="Genomic_DNA"/>
</dbReference>
<dbReference type="GO" id="GO:0043139">
    <property type="term" value="F:5'-3' DNA helicase activity"/>
    <property type="evidence" value="ECO:0007669"/>
    <property type="project" value="UniProtKB-EC"/>
</dbReference>
<dbReference type="InterPro" id="IPR045028">
    <property type="entry name" value="DinG/Rad3-like"/>
</dbReference>
<dbReference type="SMART" id="SM00491">
    <property type="entry name" value="HELICc2"/>
    <property type="match status" value="1"/>
</dbReference>
<dbReference type="GO" id="GO:0007064">
    <property type="term" value="P:mitotic sister chromatid cohesion"/>
    <property type="evidence" value="ECO:0007669"/>
    <property type="project" value="EnsemblFungi"/>
</dbReference>
<keyword evidence="15" id="KW-0131">Cell cycle</keyword>
<dbReference type="InterPro" id="IPR014001">
    <property type="entry name" value="Helicase_ATP-bd"/>
</dbReference>
<keyword evidence="25" id="KW-1185">Reference proteome</keyword>
<evidence type="ECO:0000256" key="2">
    <source>
        <dbReference type="ARBA" id="ARBA00004123"/>
    </source>
</evidence>
<dbReference type="GO" id="GO:0031571">
    <property type="term" value="P:mitotic G1 DNA damage checkpoint signaling"/>
    <property type="evidence" value="ECO:0007669"/>
    <property type="project" value="EnsemblFungi"/>
</dbReference>
<keyword evidence="13" id="KW-0413">Isomerase</keyword>
<evidence type="ECO:0000256" key="13">
    <source>
        <dbReference type="ARBA" id="ARBA00023235"/>
    </source>
</evidence>
<dbReference type="NCBIfam" id="TIGR00604">
    <property type="entry name" value="rad3"/>
    <property type="match status" value="1"/>
</dbReference>
<accession>A0A139AAF9</accession>
<reference evidence="24 25" key="1">
    <citation type="journal article" date="2015" name="Genome Biol. Evol.">
        <title>Phylogenomic analyses indicate that early fungi evolved digesting cell walls of algal ancestors of land plants.</title>
        <authorList>
            <person name="Chang Y."/>
            <person name="Wang S."/>
            <person name="Sekimoto S."/>
            <person name="Aerts A.L."/>
            <person name="Choi C."/>
            <person name="Clum A."/>
            <person name="LaButti K.M."/>
            <person name="Lindquist E.A."/>
            <person name="Yee Ngan C."/>
            <person name="Ohm R.A."/>
            <person name="Salamov A.A."/>
            <person name="Grigoriev I.V."/>
            <person name="Spatafora J.W."/>
            <person name="Berbee M.L."/>
        </authorList>
    </citation>
    <scope>NUCLEOTIDE SEQUENCE [LARGE SCALE GENOMIC DNA]</scope>
    <source>
        <strain evidence="24 25">JEL478</strain>
    </source>
</reference>
<evidence type="ECO:0000256" key="11">
    <source>
        <dbReference type="ARBA" id="ARBA00023004"/>
    </source>
</evidence>
<dbReference type="InterPro" id="IPR014013">
    <property type="entry name" value="Helic_SF1/SF2_ATP-bd_DinG/Rad3"/>
</dbReference>
<gene>
    <name evidence="24" type="ORF">M427DRAFT_146491</name>
</gene>
<dbReference type="SUPFAM" id="SSF52540">
    <property type="entry name" value="P-loop containing nucleoside triphosphate hydrolases"/>
    <property type="match status" value="1"/>
</dbReference>
<comment type="function">
    <text evidence="20">ATP-dependent DNA helicase important for chromosome transmission and normal cell cycle progression in G(2)/M. May have a role in changing DNA topology to allow the loading of proteins involved in maintaining sister chromatid cohesion in the vicinity of the centromeres. Has a specific role in chromosome segregation during meiosis II.</text>
</comment>
<evidence type="ECO:0000256" key="9">
    <source>
        <dbReference type="ARBA" id="ARBA00022806"/>
    </source>
</evidence>
<dbReference type="Proteomes" id="UP000070544">
    <property type="component" value="Unassembled WGS sequence"/>
</dbReference>
<dbReference type="PROSITE" id="PS51193">
    <property type="entry name" value="HELICASE_ATP_BIND_2"/>
    <property type="match status" value="1"/>
</dbReference>
<keyword evidence="8" id="KW-0378">Hydrolase</keyword>
<dbReference type="PANTHER" id="PTHR11472">
    <property type="entry name" value="DNA REPAIR DEAD HELICASE RAD3/XP-D SUBFAMILY MEMBER"/>
    <property type="match status" value="1"/>
</dbReference>
<evidence type="ECO:0000256" key="6">
    <source>
        <dbReference type="ARBA" id="ARBA00022723"/>
    </source>
</evidence>
<evidence type="ECO:0000256" key="18">
    <source>
        <dbReference type="ARBA" id="ARBA00044998"/>
    </source>
</evidence>
<dbReference type="GO" id="GO:0051536">
    <property type="term" value="F:iron-sulfur cluster binding"/>
    <property type="evidence" value="ECO:0007669"/>
    <property type="project" value="UniProtKB-KW"/>
</dbReference>
<protein>
    <recommendedName>
        <fullName evidence="5">ATP-dependent DNA helicase CHL1</fullName>
        <ecNumber evidence="17">5.6.2.3</ecNumber>
    </recommendedName>
    <alternativeName>
        <fullName evidence="4">ATP-dependent DNA helicase chl1</fullName>
    </alternativeName>
    <alternativeName>
        <fullName evidence="16">Chromosome loss protein 1</fullName>
    </alternativeName>
    <alternativeName>
        <fullName evidence="18 19">DNA 5'-3' helicase CHL1</fullName>
    </alternativeName>
</protein>
<dbReference type="InterPro" id="IPR006555">
    <property type="entry name" value="ATP-dep_Helicase_C"/>
</dbReference>
<dbReference type="InterPro" id="IPR006554">
    <property type="entry name" value="Helicase-like_DEXD_c2"/>
</dbReference>
<comment type="cofactor">
    <cofactor evidence="1">
        <name>[4Fe-4S] cluster</name>
        <dbReference type="ChEBI" id="CHEBI:49883"/>
    </cofactor>
</comment>
<dbReference type="GO" id="GO:0016818">
    <property type="term" value="F:hydrolase activity, acting on acid anhydrides, in phosphorus-containing anhydrides"/>
    <property type="evidence" value="ECO:0007669"/>
    <property type="project" value="InterPro"/>
</dbReference>
<dbReference type="GO" id="GO:0003677">
    <property type="term" value="F:DNA binding"/>
    <property type="evidence" value="ECO:0007669"/>
    <property type="project" value="InterPro"/>
</dbReference>
<keyword evidence="6" id="KW-0479">Metal-binding</keyword>
<dbReference type="GO" id="GO:0036297">
    <property type="term" value="P:interstrand cross-link repair"/>
    <property type="evidence" value="ECO:0007669"/>
    <property type="project" value="EnsemblFungi"/>
</dbReference>
<dbReference type="PANTHER" id="PTHR11472:SF41">
    <property type="entry name" value="ATP-DEPENDENT DNA HELICASE DDX11-RELATED"/>
    <property type="match status" value="1"/>
</dbReference>
<proteinExistence type="inferred from homology"/>
<evidence type="ECO:0000256" key="21">
    <source>
        <dbReference type="ARBA" id="ARBA00048954"/>
    </source>
</evidence>
<evidence type="ECO:0000256" key="12">
    <source>
        <dbReference type="ARBA" id="ARBA00023014"/>
    </source>
</evidence>
<dbReference type="STRING" id="1344416.A0A139AAF9"/>
<dbReference type="GO" id="GO:0005524">
    <property type="term" value="F:ATP binding"/>
    <property type="evidence" value="ECO:0007669"/>
    <property type="project" value="UniProtKB-KW"/>
</dbReference>
<keyword evidence="7" id="KW-0547">Nucleotide-binding</keyword>
<dbReference type="GO" id="GO:0045005">
    <property type="term" value="P:DNA-templated DNA replication maintenance of fidelity"/>
    <property type="evidence" value="ECO:0007669"/>
    <property type="project" value="EnsemblFungi"/>
</dbReference>
<evidence type="ECO:0000256" key="22">
    <source>
        <dbReference type="SAM" id="Coils"/>
    </source>
</evidence>
<dbReference type="EC" id="5.6.2.3" evidence="17"/>
<dbReference type="CDD" id="cd18788">
    <property type="entry name" value="SF2_C_XPD"/>
    <property type="match status" value="1"/>
</dbReference>
<evidence type="ECO:0000256" key="16">
    <source>
        <dbReference type="ARBA" id="ARBA00029709"/>
    </source>
</evidence>
<evidence type="ECO:0000256" key="17">
    <source>
        <dbReference type="ARBA" id="ARBA00044969"/>
    </source>
</evidence>
<dbReference type="GO" id="GO:0035861">
    <property type="term" value="C:site of double-strand break"/>
    <property type="evidence" value="ECO:0007669"/>
    <property type="project" value="EnsemblFungi"/>
</dbReference>
<dbReference type="SMART" id="SM00487">
    <property type="entry name" value="DEXDc"/>
    <property type="match status" value="1"/>
</dbReference>
<evidence type="ECO:0000256" key="15">
    <source>
        <dbReference type="ARBA" id="ARBA00023306"/>
    </source>
</evidence>
<sequence>MEQLLPLSRGEFPLFPYDTPYAVQLRFMQTLYNGIESRKKVILLESPTGTGKTLSLLCSSVQWLHDNEARARTLLERDLVETGTAESSVDDSDEPEWVRAHEAKIQKESVKRALKEQREKEEARIMRVNQIRSAPLQDFSSHEFRRKRIKKAESDKEEDSTALIVEYCSEDEDKPETTTDRDNTQSVQPLKTQILFCSRTHSQLNQVVGELKRLKSDSLFPGGLRVASLGSRRNMCINENLKRLTLPRLNDRCLDLQKDGKDSCPYYLPKIFPGFSDHLGAQIRDIEEIVELGESLRCCPYYGVRTSVTDAHIVTLPYNVILDARVREATGIAMGDQIVIFDEAHNLVDAITQVESVSVTMAQLRYAHQALTSYFDRYKNKLNGTNVMYISQILSLLNLLINHLRDFENKRQPQGTSTELLEVVHVPEFTQKLNFDQFNVFKLHRFVKESRLSQKLLGFVNKSPIDGANEGTDEAYVSSHVSPLALVEEFLIRLMLPSENGRVFIKCNSNESSYKYFLLTPSDHFEFLVGKARTVILAGGTMEPLQQMIGELFPRILKQDITIFQCKYPSSLCGHIVPTSNVLVHTVAVGPTGKELNFAFEHRDDPNLLNELAFVLSSLTQVIPEGVVVFMPSFSYLRSVMTAFEAKGFLARLRKRKAIFVEPKDAGKVDIVLADYAKAINAEASGGAILFAVVGGKLSEGINFSDHLGRAVIMCGVPFPNIQSPELRAKVAYLERRGNTSLGREYYENMAMKAVNQSIGRSLRHKDDYAAIILLDKRYSQDRIVSKLPKWIAGITRKNEPFGGVISSVAKFFKARAPSAH</sequence>
<comment type="subcellular location">
    <subcellularLocation>
        <location evidence="2">Nucleus</location>
    </subcellularLocation>
</comment>
<dbReference type="FunFam" id="3.40.50.300:FF:001372">
    <property type="entry name" value="ATP-dependent DNA helicase chl1"/>
    <property type="match status" value="1"/>
</dbReference>
<dbReference type="GO" id="GO:0000785">
    <property type="term" value="C:chromatin"/>
    <property type="evidence" value="ECO:0007669"/>
    <property type="project" value="EnsemblFungi"/>
</dbReference>
<evidence type="ECO:0000256" key="5">
    <source>
        <dbReference type="ARBA" id="ARBA00017386"/>
    </source>
</evidence>
<keyword evidence="9 24" id="KW-0347">Helicase</keyword>
<evidence type="ECO:0000256" key="19">
    <source>
        <dbReference type="ARBA" id="ARBA00045008"/>
    </source>
</evidence>
<keyword evidence="10" id="KW-0067">ATP-binding</keyword>
<dbReference type="Pfam" id="PF13307">
    <property type="entry name" value="Helicase_C_2"/>
    <property type="match status" value="1"/>
</dbReference>
<dbReference type="GO" id="GO:0005634">
    <property type="term" value="C:nucleus"/>
    <property type="evidence" value="ECO:0007669"/>
    <property type="project" value="UniProtKB-SubCell"/>
</dbReference>
<evidence type="ECO:0000256" key="14">
    <source>
        <dbReference type="ARBA" id="ARBA00023242"/>
    </source>
</evidence>
<comment type="catalytic activity">
    <reaction evidence="21">
        <text>ATP + H2O = ADP + phosphate + H(+)</text>
        <dbReference type="Rhea" id="RHEA:13065"/>
        <dbReference type="ChEBI" id="CHEBI:15377"/>
        <dbReference type="ChEBI" id="CHEBI:15378"/>
        <dbReference type="ChEBI" id="CHEBI:30616"/>
        <dbReference type="ChEBI" id="CHEBI:43474"/>
        <dbReference type="ChEBI" id="CHEBI:456216"/>
        <dbReference type="EC" id="5.6.2.3"/>
    </reaction>
</comment>
<evidence type="ECO:0000256" key="4">
    <source>
        <dbReference type="ARBA" id="ARBA00016387"/>
    </source>
</evidence>
<evidence type="ECO:0000256" key="10">
    <source>
        <dbReference type="ARBA" id="ARBA00022840"/>
    </source>
</evidence>
<keyword evidence="12" id="KW-0411">Iron-sulfur</keyword>
<name>A0A139AAF9_GONPJ</name>
<dbReference type="Gene3D" id="3.40.50.300">
    <property type="entry name" value="P-loop containing nucleotide triphosphate hydrolases"/>
    <property type="match status" value="3"/>
</dbReference>
<feature type="coiled-coil region" evidence="22">
    <location>
        <begin position="100"/>
        <end position="131"/>
    </location>
</feature>
<evidence type="ECO:0000256" key="7">
    <source>
        <dbReference type="ARBA" id="ARBA00022741"/>
    </source>
</evidence>
<dbReference type="AlphaFoldDB" id="A0A139AAF9"/>
<dbReference type="Pfam" id="PF06733">
    <property type="entry name" value="DEAD_2"/>
    <property type="match status" value="1"/>
</dbReference>
<organism evidence="24 25">
    <name type="scientific">Gonapodya prolifera (strain JEL478)</name>
    <name type="common">Monoblepharis prolifera</name>
    <dbReference type="NCBI Taxonomy" id="1344416"/>
    <lineage>
        <taxon>Eukaryota</taxon>
        <taxon>Fungi</taxon>
        <taxon>Fungi incertae sedis</taxon>
        <taxon>Chytridiomycota</taxon>
        <taxon>Chytridiomycota incertae sedis</taxon>
        <taxon>Monoblepharidomycetes</taxon>
        <taxon>Monoblepharidales</taxon>
        <taxon>Gonapodyaceae</taxon>
        <taxon>Gonapodya</taxon>
    </lineage>
</organism>
<dbReference type="InterPro" id="IPR013020">
    <property type="entry name" value="Rad3/Chl1-like"/>
</dbReference>
<keyword evidence="11" id="KW-0408">Iron</keyword>
<dbReference type="OrthoDB" id="24966at2759"/>
<evidence type="ECO:0000313" key="24">
    <source>
        <dbReference type="EMBL" id="KXS13688.1"/>
    </source>
</evidence>
<comment type="similarity">
    <text evidence="3">Belongs to the DEAD box helicase family. DEAH subfamily. DDX11/CHL1 sub-subfamily.</text>
</comment>
<dbReference type="SMART" id="SM00488">
    <property type="entry name" value="DEXDc2"/>
    <property type="match status" value="1"/>
</dbReference>
<keyword evidence="22" id="KW-0175">Coiled coil</keyword>
<evidence type="ECO:0000259" key="23">
    <source>
        <dbReference type="PROSITE" id="PS51193"/>
    </source>
</evidence>
<feature type="domain" description="Helicase ATP-binding" evidence="23">
    <location>
        <begin position="10"/>
        <end position="394"/>
    </location>
</feature>
<dbReference type="InterPro" id="IPR010614">
    <property type="entry name" value="RAD3-like_helicase_DEAD"/>
</dbReference>
<evidence type="ECO:0000256" key="8">
    <source>
        <dbReference type="ARBA" id="ARBA00022801"/>
    </source>
</evidence>
<evidence type="ECO:0000256" key="3">
    <source>
        <dbReference type="ARBA" id="ARBA00008435"/>
    </source>
</evidence>
<dbReference type="GO" id="GO:0046872">
    <property type="term" value="F:metal ion binding"/>
    <property type="evidence" value="ECO:0007669"/>
    <property type="project" value="UniProtKB-KW"/>
</dbReference>
<dbReference type="InterPro" id="IPR027417">
    <property type="entry name" value="P-loop_NTPase"/>
</dbReference>